<dbReference type="GO" id="GO:0000033">
    <property type="term" value="F:alpha-1,3-mannosyltransferase activity"/>
    <property type="evidence" value="ECO:0007669"/>
    <property type="project" value="TreeGrafter"/>
</dbReference>
<proteinExistence type="predicted"/>
<evidence type="ECO:0000256" key="2">
    <source>
        <dbReference type="ARBA" id="ARBA00022692"/>
    </source>
</evidence>
<comment type="subcellular location">
    <subcellularLocation>
        <location evidence="1">Membrane</location>
        <topology evidence="1">Single-pass type II membrane protein</topology>
    </subcellularLocation>
</comment>
<accession>A0AAV0TY47</accession>
<gene>
    <name evidence="6" type="ORF">HBR001_LOCUS3989</name>
</gene>
<sequence length="160" mass="18311">MPLYKPISRMGFSLILELRSMGISLPVEVPYCSDLKPETVELIRSKKELEEIRAYDICSLAAKAKSVMNATRPVFCADIDECRTKSQSFTIKPLAKYFSEFDMTPFQALPTLQRPKATVENKTPVKLKFEPSHFLLKSHSFNRRAGYQLESSMLILDKKQ</sequence>
<organism evidence="6 7">
    <name type="scientific">Hyaloperonospora brassicae</name>
    <name type="common">Brassica downy mildew</name>
    <name type="synonym">Peronospora brassicae</name>
    <dbReference type="NCBI Taxonomy" id="162125"/>
    <lineage>
        <taxon>Eukaryota</taxon>
        <taxon>Sar</taxon>
        <taxon>Stramenopiles</taxon>
        <taxon>Oomycota</taxon>
        <taxon>Peronosporomycetes</taxon>
        <taxon>Peronosporales</taxon>
        <taxon>Peronosporaceae</taxon>
        <taxon>Hyaloperonospora</taxon>
    </lineage>
</organism>
<name>A0AAV0TY47_HYABA</name>
<evidence type="ECO:0000256" key="1">
    <source>
        <dbReference type="ARBA" id="ARBA00004606"/>
    </source>
</evidence>
<dbReference type="Proteomes" id="UP001162031">
    <property type="component" value="Unassembled WGS sequence"/>
</dbReference>
<evidence type="ECO:0000313" key="6">
    <source>
        <dbReference type="EMBL" id="CAI5727022.1"/>
    </source>
</evidence>
<keyword evidence="7" id="KW-1185">Reference proteome</keyword>
<keyword evidence="4" id="KW-1133">Transmembrane helix</keyword>
<comment type="caution">
    <text evidence="6">The sequence shown here is derived from an EMBL/GenBank/DDBJ whole genome shotgun (WGS) entry which is preliminary data.</text>
</comment>
<keyword evidence="3" id="KW-0735">Signal-anchor</keyword>
<evidence type="ECO:0000313" key="7">
    <source>
        <dbReference type="Proteomes" id="UP001162031"/>
    </source>
</evidence>
<dbReference type="GO" id="GO:0005794">
    <property type="term" value="C:Golgi apparatus"/>
    <property type="evidence" value="ECO:0007669"/>
    <property type="project" value="TreeGrafter"/>
</dbReference>
<keyword evidence="5" id="KW-0472">Membrane</keyword>
<dbReference type="PANTHER" id="PTHR31392:SF1">
    <property type="entry name" value="ALPHA-1,3-MANNOSYLTRANSFERASE MNN1-RELATED"/>
    <property type="match status" value="1"/>
</dbReference>
<dbReference type="PANTHER" id="PTHR31392">
    <property type="entry name" value="ALPHA-1,3-MANNOSYLTRANSFERASE MNN1-RELATED"/>
    <property type="match status" value="1"/>
</dbReference>
<evidence type="ECO:0008006" key="8">
    <source>
        <dbReference type="Google" id="ProtNLM"/>
    </source>
</evidence>
<dbReference type="GO" id="GO:0016020">
    <property type="term" value="C:membrane"/>
    <property type="evidence" value="ECO:0007669"/>
    <property type="project" value="UniProtKB-SubCell"/>
</dbReference>
<evidence type="ECO:0000256" key="4">
    <source>
        <dbReference type="ARBA" id="ARBA00022989"/>
    </source>
</evidence>
<dbReference type="EMBL" id="CANTFL010000730">
    <property type="protein sequence ID" value="CAI5727022.1"/>
    <property type="molecule type" value="Genomic_DNA"/>
</dbReference>
<evidence type="ECO:0000256" key="5">
    <source>
        <dbReference type="ARBA" id="ARBA00023136"/>
    </source>
</evidence>
<protein>
    <recommendedName>
        <fullName evidence="8">RxLR effector candidate protein</fullName>
    </recommendedName>
</protein>
<dbReference type="GO" id="GO:0006493">
    <property type="term" value="P:protein O-linked glycosylation"/>
    <property type="evidence" value="ECO:0007669"/>
    <property type="project" value="TreeGrafter"/>
</dbReference>
<keyword evidence="2" id="KW-0812">Transmembrane</keyword>
<evidence type="ECO:0000256" key="3">
    <source>
        <dbReference type="ARBA" id="ARBA00022968"/>
    </source>
</evidence>
<dbReference type="AlphaFoldDB" id="A0AAV0TY47"/>
<reference evidence="6" key="1">
    <citation type="submission" date="2022-12" db="EMBL/GenBank/DDBJ databases">
        <authorList>
            <person name="Webb A."/>
        </authorList>
    </citation>
    <scope>NUCLEOTIDE SEQUENCE</scope>
    <source>
        <strain evidence="6">Hp1</strain>
    </source>
</reference>